<proteinExistence type="inferred from homology"/>
<dbReference type="PANTHER" id="PTHR47356">
    <property type="entry name" value="FAD-DEPENDENT MONOOXYGENASE ASQG-RELATED"/>
    <property type="match status" value="1"/>
</dbReference>
<comment type="similarity">
    <text evidence="1">Belongs to the paxM FAD-dependent monooxygenase family.</text>
</comment>
<feature type="region of interest" description="Disordered" evidence="5">
    <location>
        <begin position="454"/>
        <end position="496"/>
    </location>
</feature>
<sequence length="496" mass="55721">MEINPEVTFKHDRSLMYAKRPKVLIVGAGLGGLTLGAILQKSDTPYEIFERTPEIMPLGSITNLTGVCAPLLKQLGIWDEFCSLSRKMTTMQIITAPEMETQFVIADVNDPVKRYGAESRALPRPTLYDLLMRQVPKERLHLGKKVLSTQQGGNGVLIRCSDGTEYEGDILVGSDGAYSAVRQNLYAQLKKENKLPASDSLPMPFLNVCLVGQTRELTVEEFPDLAKSEVQFKNVLSRDKPYSWMTFTTQENTVCFSVFQYLNEESSKENDAFKNSEWGLGAAMAMCAEVGHFPISSGGDRQLTLADLFAWTPKENMSKVMLEEKIFKTWYHTRTVLMGDSCHKLNPAGGSGAVNALHDAVVLANYIHALPDHPIAEEIMDAFKAYRKERLPHVQAAFNTSAAFRSMVDAGMKPKIMRYVMKNMPKWVNGAIEKRILSNRPQLYFLPRDTTPTEMVPAYQPSLELERPEPKQKPNYHQQQHQQQEQPVAKEGAQAL</sequence>
<feature type="domain" description="FAD-binding" evidence="6">
    <location>
        <begin position="22"/>
        <end position="205"/>
    </location>
</feature>
<evidence type="ECO:0000256" key="5">
    <source>
        <dbReference type="SAM" id="MobiDB-lite"/>
    </source>
</evidence>
<dbReference type="GO" id="GO:0071949">
    <property type="term" value="F:FAD binding"/>
    <property type="evidence" value="ECO:0007669"/>
    <property type="project" value="InterPro"/>
</dbReference>
<organism evidence="7 8">
    <name type="scientific">Linnemannia exigua</name>
    <dbReference type="NCBI Taxonomy" id="604196"/>
    <lineage>
        <taxon>Eukaryota</taxon>
        <taxon>Fungi</taxon>
        <taxon>Fungi incertae sedis</taxon>
        <taxon>Mucoromycota</taxon>
        <taxon>Mortierellomycotina</taxon>
        <taxon>Mortierellomycetes</taxon>
        <taxon>Mortierellales</taxon>
        <taxon>Mortierellaceae</taxon>
        <taxon>Linnemannia</taxon>
    </lineage>
</organism>
<dbReference type="AlphaFoldDB" id="A0AAD4D4C3"/>
<dbReference type="EMBL" id="JAAAIL010001833">
    <property type="protein sequence ID" value="KAG0264350.1"/>
    <property type="molecule type" value="Genomic_DNA"/>
</dbReference>
<gene>
    <name evidence="7" type="ORF">BGZ95_003614</name>
</gene>
<evidence type="ECO:0000256" key="3">
    <source>
        <dbReference type="ARBA" id="ARBA00022827"/>
    </source>
</evidence>
<dbReference type="Pfam" id="PF01494">
    <property type="entry name" value="FAD_binding_3"/>
    <property type="match status" value="2"/>
</dbReference>
<name>A0AAD4D4C3_9FUNG</name>
<reference evidence="7" key="1">
    <citation type="journal article" date="2020" name="Fungal Divers.">
        <title>Resolving the Mortierellaceae phylogeny through synthesis of multi-gene phylogenetics and phylogenomics.</title>
        <authorList>
            <person name="Vandepol N."/>
            <person name="Liber J."/>
            <person name="Desiro A."/>
            <person name="Na H."/>
            <person name="Kennedy M."/>
            <person name="Barry K."/>
            <person name="Grigoriev I.V."/>
            <person name="Miller A.N."/>
            <person name="O'Donnell K."/>
            <person name="Stajich J.E."/>
            <person name="Bonito G."/>
        </authorList>
    </citation>
    <scope>NUCLEOTIDE SEQUENCE</scope>
    <source>
        <strain evidence="7">NRRL 28262</strain>
    </source>
</reference>
<dbReference type="GO" id="GO:0004497">
    <property type="term" value="F:monooxygenase activity"/>
    <property type="evidence" value="ECO:0007669"/>
    <property type="project" value="InterPro"/>
</dbReference>
<dbReference type="InterPro" id="IPR036188">
    <property type="entry name" value="FAD/NAD-bd_sf"/>
</dbReference>
<dbReference type="PANTHER" id="PTHR47356:SF2">
    <property type="entry name" value="FAD-BINDING DOMAIN-CONTAINING PROTEIN-RELATED"/>
    <property type="match status" value="1"/>
</dbReference>
<dbReference type="Gene3D" id="3.50.50.60">
    <property type="entry name" value="FAD/NAD(P)-binding domain"/>
    <property type="match status" value="1"/>
</dbReference>
<keyword evidence="3" id="KW-0274">FAD</keyword>
<feature type="domain" description="FAD-binding" evidence="6">
    <location>
        <begin position="314"/>
        <end position="398"/>
    </location>
</feature>
<accession>A0AAD4D4C3</accession>
<evidence type="ECO:0000256" key="2">
    <source>
        <dbReference type="ARBA" id="ARBA00022630"/>
    </source>
</evidence>
<dbReference type="InterPro" id="IPR002938">
    <property type="entry name" value="FAD-bd"/>
</dbReference>
<evidence type="ECO:0000259" key="6">
    <source>
        <dbReference type="Pfam" id="PF01494"/>
    </source>
</evidence>
<dbReference type="SUPFAM" id="SSF51905">
    <property type="entry name" value="FAD/NAD(P)-binding domain"/>
    <property type="match status" value="1"/>
</dbReference>
<evidence type="ECO:0000256" key="1">
    <source>
        <dbReference type="ARBA" id="ARBA00007992"/>
    </source>
</evidence>
<evidence type="ECO:0000313" key="8">
    <source>
        <dbReference type="Proteomes" id="UP001194580"/>
    </source>
</evidence>
<protein>
    <recommendedName>
        <fullName evidence="6">FAD-binding domain-containing protein</fullName>
    </recommendedName>
</protein>
<evidence type="ECO:0000313" key="7">
    <source>
        <dbReference type="EMBL" id="KAG0264350.1"/>
    </source>
</evidence>
<evidence type="ECO:0000256" key="4">
    <source>
        <dbReference type="ARBA" id="ARBA00023002"/>
    </source>
</evidence>
<dbReference type="PRINTS" id="PR00420">
    <property type="entry name" value="RNGMNOXGNASE"/>
</dbReference>
<keyword evidence="8" id="KW-1185">Reference proteome</keyword>
<keyword evidence="2" id="KW-0285">Flavoprotein</keyword>
<comment type="caution">
    <text evidence="7">The sequence shown here is derived from an EMBL/GenBank/DDBJ whole genome shotgun (WGS) entry which is preliminary data.</text>
</comment>
<keyword evidence="4" id="KW-0560">Oxidoreductase</keyword>
<feature type="compositionally biased region" description="Low complexity" evidence="5">
    <location>
        <begin position="477"/>
        <end position="486"/>
    </location>
</feature>
<dbReference type="InterPro" id="IPR050562">
    <property type="entry name" value="FAD_mOase_fung"/>
</dbReference>
<dbReference type="Proteomes" id="UP001194580">
    <property type="component" value="Unassembled WGS sequence"/>
</dbReference>